<keyword evidence="2" id="KW-1185">Reference proteome</keyword>
<organism evidence="1 2">
    <name type="scientific">Aspergillus keveii</name>
    <dbReference type="NCBI Taxonomy" id="714993"/>
    <lineage>
        <taxon>Eukaryota</taxon>
        <taxon>Fungi</taxon>
        <taxon>Dikarya</taxon>
        <taxon>Ascomycota</taxon>
        <taxon>Pezizomycotina</taxon>
        <taxon>Eurotiomycetes</taxon>
        <taxon>Eurotiomycetidae</taxon>
        <taxon>Eurotiales</taxon>
        <taxon>Aspergillaceae</taxon>
        <taxon>Aspergillus</taxon>
        <taxon>Aspergillus subgen. Nidulantes</taxon>
    </lineage>
</organism>
<evidence type="ECO:0000313" key="2">
    <source>
        <dbReference type="Proteomes" id="UP001610563"/>
    </source>
</evidence>
<name>A0ABR4FPH9_9EURO</name>
<accession>A0ABR4FPH9</accession>
<comment type="caution">
    <text evidence="1">The sequence shown here is derived from an EMBL/GenBank/DDBJ whole genome shotgun (WGS) entry which is preliminary data.</text>
</comment>
<sequence length="392" mass="44996">MAFIPHPTQRSWEILSSFPLEILHMIVDYVLVDELYAENSVQTSLSCRVIPFTRVIHRTKGLRGACALWGDAVRSRVLRGKPTRHECLLEIDRLFTTKDAETFPILRDCIVELCHPYNLHEIHALQLQLANRTHSLDYVCAIKWEVDEPMDMMLGKTGGMGYDRQARPLINTFIDECLAADLKIADANGKRPNGGDNTDSEGLRSAGLRAMKHFFFKETLALWFYNAQIVRQIQGAFPNLEYAVFPDFLHIPLLSRIKYFFPQSEDDLDSPFAPISLSPPQMLQNIGITYREGTGGRSYYEIMASMKVVSVSSMHYPAPLALFPERFRRLHLDFGPFMIFNQWTTRRGERDFGDDVLRMLRAQMEVALADVPERRMPTLFSIDDLEDTLRDA</sequence>
<gene>
    <name evidence="1" type="ORF">BJX66DRAFT_315414</name>
</gene>
<dbReference type="EMBL" id="JBFTWV010000153">
    <property type="protein sequence ID" value="KAL2785155.1"/>
    <property type="molecule type" value="Genomic_DNA"/>
</dbReference>
<evidence type="ECO:0008006" key="3">
    <source>
        <dbReference type="Google" id="ProtNLM"/>
    </source>
</evidence>
<reference evidence="1 2" key="1">
    <citation type="submission" date="2024-07" db="EMBL/GenBank/DDBJ databases">
        <title>Section-level genome sequencing and comparative genomics of Aspergillus sections Usti and Cavernicolus.</title>
        <authorList>
            <consortium name="Lawrence Berkeley National Laboratory"/>
            <person name="Nybo J.L."/>
            <person name="Vesth T.C."/>
            <person name="Theobald S."/>
            <person name="Frisvad J.C."/>
            <person name="Larsen T.O."/>
            <person name="Kjaerboelling I."/>
            <person name="Rothschild-Mancinelli K."/>
            <person name="Lyhne E.K."/>
            <person name="Kogle M.E."/>
            <person name="Barry K."/>
            <person name="Clum A."/>
            <person name="Na H."/>
            <person name="Ledsgaard L."/>
            <person name="Lin J."/>
            <person name="Lipzen A."/>
            <person name="Kuo A."/>
            <person name="Riley R."/>
            <person name="Mondo S."/>
            <person name="Labutti K."/>
            <person name="Haridas S."/>
            <person name="Pangalinan J."/>
            <person name="Salamov A.A."/>
            <person name="Simmons B.A."/>
            <person name="Magnuson J.K."/>
            <person name="Chen J."/>
            <person name="Drula E."/>
            <person name="Henrissat B."/>
            <person name="Wiebenga A."/>
            <person name="Lubbers R.J."/>
            <person name="Gomes A.C."/>
            <person name="Makela M.R."/>
            <person name="Stajich J."/>
            <person name="Grigoriev I.V."/>
            <person name="Mortensen U.H."/>
            <person name="De Vries R.P."/>
            <person name="Baker S.E."/>
            <person name="Andersen M.R."/>
        </authorList>
    </citation>
    <scope>NUCLEOTIDE SEQUENCE [LARGE SCALE GENOMIC DNA]</scope>
    <source>
        <strain evidence="1 2">CBS 209.92</strain>
    </source>
</reference>
<proteinExistence type="predicted"/>
<dbReference type="Proteomes" id="UP001610563">
    <property type="component" value="Unassembled WGS sequence"/>
</dbReference>
<protein>
    <recommendedName>
        <fullName evidence="3">F-box domain-containing protein</fullName>
    </recommendedName>
</protein>
<evidence type="ECO:0000313" key="1">
    <source>
        <dbReference type="EMBL" id="KAL2785155.1"/>
    </source>
</evidence>